<dbReference type="InterPro" id="IPR018088">
    <property type="entry name" value="Chalcone/stilbene_synthase_AS"/>
</dbReference>
<protein>
    <submittedName>
        <fullName evidence="7">Chalcone synthase</fullName>
    </submittedName>
</protein>
<dbReference type="PIRSF" id="PIRSF000451">
    <property type="entry name" value="PKS_III"/>
    <property type="match status" value="1"/>
</dbReference>
<proteinExistence type="inferred from homology"/>
<dbReference type="GO" id="GO:0016747">
    <property type="term" value="F:acyltransferase activity, transferring groups other than amino-acyl groups"/>
    <property type="evidence" value="ECO:0007669"/>
    <property type="project" value="InterPro"/>
</dbReference>
<sequence>MPTLLSIGTATMPYIVSQEEVKQHVAGLFAGRLARAERLLQAFDNGGIRTRAFVQPLAWYSTPRGFGEKNAVYTDCAVRYSGEAANNCLQNTPDGSVPHEAIDALFYISTTGLSTPSIEARLMNVLPFSPSVVRVPVWGLGCAGGAAGLARAADYCRAFPKAKALVIAAEFCSLTFQADDVSKSNVIGTSLFSDGVACVLVAGDEAAPNSGAPRIIAARSALMPRSEDVMGWEIRDEGLFVVFSKDIPSIVRAWLRPQVESFLQENRLGLRDLRYFIAHPGGKKVMEAYEEAFGFGMEQTKAAREVLARYGNMSSATVYFVLEEVMRQPLALGYGLLVALGPGFSAEMVLLKWEE</sequence>
<dbReference type="InterPro" id="IPR016039">
    <property type="entry name" value="Thiolase-like"/>
</dbReference>
<dbReference type="PANTHER" id="PTHR11877:SF99">
    <property type="entry name" value="1,3,6,8-TETRAHYDROXYNAPHTHALENE SYNTHASE"/>
    <property type="match status" value="1"/>
</dbReference>
<dbReference type="RefSeq" id="WP_033843958.1">
    <property type="nucleotide sequence ID" value="NZ_AP022557.1"/>
</dbReference>
<dbReference type="InterPro" id="IPR001099">
    <property type="entry name" value="Chalcone/stilbene_synt_N"/>
</dbReference>
<evidence type="ECO:0000259" key="6">
    <source>
        <dbReference type="Pfam" id="PF02797"/>
    </source>
</evidence>
<evidence type="ECO:0000259" key="5">
    <source>
        <dbReference type="Pfam" id="PF00195"/>
    </source>
</evidence>
<dbReference type="Pfam" id="PF00195">
    <property type="entry name" value="Chal_sti_synt_N"/>
    <property type="match status" value="1"/>
</dbReference>
<keyword evidence="8" id="KW-1185">Reference proteome</keyword>
<dbReference type="PANTHER" id="PTHR11877">
    <property type="entry name" value="HYDROXYMETHYLGLUTARYL-COA SYNTHASE"/>
    <property type="match status" value="1"/>
</dbReference>
<dbReference type="PROSITE" id="PS00441">
    <property type="entry name" value="CHALCONE_SYNTH"/>
    <property type="match status" value="1"/>
</dbReference>
<dbReference type="Pfam" id="PF02797">
    <property type="entry name" value="Chal_sti_synt_C"/>
    <property type="match status" value="1"/>
</dbReference>
<gene>
    <name evidence="7" type="primary">bcsA</name>
    <name evidence="7" type="ORF">GsuE55_08750</name>
</gene>
<dbReference type="InterPro" id="IPR011141">
    <property type="entry name" value="Polyketide_synthase_type-III"/>
</dbReference>
<dbReference type="InterPro" id="IPR012328">
    <property type="entry name" value="Chalcone/stilbene_synt_C"/>
</dbReference>
<feature type="domain" description="Chalcone/stilbene synthase C-terminal" evidence="6">
    <location>
        <begin position="216"/>
        <end position="352"/>
    </location>
</feature>
<dbReference type="SUPFAM" id="SSF53901">
    <property type="entry name" value="Thiolase-like"/>
    <property type="match status" value="1"/>
</dbReference>
<evidence type="ECO:0000256" key="4">
    <source>
        <dbReference type="PIRSR" id="PIRSR000451-1"/>
    </source>
</evidence>
<dbReference type="Proteomes" id="UP000501421">
    <property type="component" value="Chromosome"/>
</dbReference>
<dbReference type="GO" id="GO:0030639">
    <property type="term" value="P:polyketide biosynthetic process"/>
    <property type="evidence" value="ECO:0007669"/>
    <property type="project" value="TreeGrafter"/>
</dbReference>
<keyword evidence="3" id="KW-0012">Acyltransferase</keyword>
<feature type="domain" description="Chalcone/stilbene synthase N-terminal" evidence="5">
    <location>
        <begin position="72"/>
        <end position="204"/>
    </location>
</feature>
<reference evidence="8" key="1">
    <citation type="journal article" date="2020" name="Microbiol. Resour. Announc.">
        <title>Complete Genome Sequence of Geobacillus sp. Strain E55-1, Isolated from Mine Geyser in Japan.</title>
        <authorList>
            <person name="Miyazaki K."/>
            <person name="Hase E."/>
            <person name="Tokito N."/>
        </authorList>
    </citation>
    <scope>NUCLEOTIDE SEQUENCE [LARGE SCALE GENOMIC DNA]</scope>
    <source>
        <strain evidence="8">E55-1</strain>
    </source>
</reference>
<evidence type="ECO:0000256" key="3">
    <source>
        <dbReference type="ARBA" id="ARBA00023315"/>
    </source>
</evidence>
<name>A0A679FI88_9BACL</name>
<accession>A0A679FI88</accession>
<evidence type="ECO:0000313" key="8">
    <source>
        <dbReference type="Proteomes" id="UP000501421"/>
    </source>
</evidence>
<evidence type="ECO:0000313" key="7">
    <source>
        <dbReference type="EMBL" id="BBW96042.1"/>
    </source>
</evidence>
<feature type="active site" description="Acyl-thioester intermediate" evidence="4">
    <location>
        <position position="142"/>
    </location>
</feature>
<evidence type="ECO:0000256" key="1">
    <source>
        <dbReference type="ARBA" id="ARBA00005531"/>
    </source>
</evidence>
<dbReference type="CDD" id="cd00831">
    <property type="entry name" value="CHS_like"/>
    <property type="match status" value="1"/>
</dbReference>
<dbReference type="Gene3D" id="3.40.47.10">
    <property type="match status" value="2"/>
</dbReference>
<dbReference type="EMBL" id="AP022557">
    <property type="protein sequence ID" value="BBW96042.1"/>
    <property type="molecule type" value="Genomic_DNA"/>
</dbReference>
<dbReference type="AlphaFoldDB" id="A0A679FI88"/>
<keyword evidence="2" id="KW-0808">Transferase</keyword>
<organism evidence="7 8">
    <name type="scientific">Geobacillus subterraneus</name>
    <dbReference type="NCBI Taxonomy" id="129338"/>
    <lineage>
        <taxon>Bacteria</taxon>
        <taxon>Bacillati</taxon>
        <taxon>Bacillota</taxon>
        <taxon>Bacilli</taxon>
        <taxon>Bacillales</taxon>
        <taxon>Anoxybacillaceae</taxon>
        <taxon>Geobacillus</taxon>
    </lineage>
</organism>
<evidence type="ECO:0000256" key="2">
    <source>
        <dbReference type="ARBA" id="ARBA00022679"/>
    </source>
</evidence>
<comment type="similarity">
    <text evidence="1">Belongs to the thiolase-like superfamily. Chalcone/stilbene synthases family.</text>
</comment>